<evidence type="ECO:0000313" key="2">
    <source>
        <dbReference type="Proteomes" id="UP001437256"/>
    </source>
</evidence>
<comment type="caution">
    <text evidence="1">The sequence shown here is derived from an EMBL/GenBank/DDBJ whole genome shotgun (WGS) entry which is preliminary data.</text>
</comment>
<name>A0ABR3A6R7_9AGAR</name>
<reference evidence="1 2" key="1">
    <citation type="submission" date="2024-05" db="EMBL/GenBank/DDBJ databases">
        <title>A draft genome resource for the thread blight pathogen Marasmius tenuissimus strain MS-2.</title>
        <authorList>
            <person name="Yulfo-Soto G.E."/>
            <person name="Baruah I.K."/>
            <person name="Amoako-Attah I."/>
            <person name="Bukari Y."/>
            <person name="Meinhardt L.W."/>
            <person name="Bailey B.A."/>
            <person name="Cohen S.P."/>
        </authorList>
    </citation>
    <scope>NUCLEOTIDE SEQUENCE [LARGE SCALE GENOMIC DNA]</scope>
    <source>
        <strain evidence="1 2">MS-2</strain>
    </source>
</reference>
<organism evidence="1 2">
    <name type="scientific">Marasmius tenuissimus</name>
    <dbReference type="NCBI Taxonomy" id="585030"/>
    <lineage>
        <taxon>Eukaryota</taxon>
        <taxon>Fungi</taxon>
        <taxon>Dikarya</taxon>
        <taxon>Basidiomycota</taxon>
        <taxon>Agaricomycotina</taxon>
        <taxon>Agaricomycetes</taxon>
        <taxon>Agaricomycetidae</taxon>
        <taxon>Agaricales</taxon>
        <taxon>Marasmiineae</taxon>
        <taxon>Marasmiaceae</taxon>
        <taxon>Marasmius</taxon>
    </lineage>
</organism>
<sequence>MQPIIRITQPQAGALALVTAAVFRALEAWKDGHENRATEFSAGEWQKKAAMYFTKASLLSDSAWERINAAAEAYGKLSGKGKPLAVLDDEGENDPADASGKWLVLLGATLA</sequence>
<dbReference type="EMBL" id="JBBXMP010000014">
    <property type="protein sequence ID" value="KAL0069185.1"/>
    <property type="molecule type" value="Genomic_DNA"/>
</dbReference>
<evidence type="ECO:0000313" key="1">
    <source>
        <dbReference type="EMBL" id="KAL0069185.1"/>
    </source>
</evidence>
<accession>A0ABR3A6R7</accession>
<proteinExistence type="predicted"/>
<keyword evidence="2" id="KW-1185">Reference proteome</keyword>
<protein>
    <submittedName>
        <fullName evidence="1">Uncharacterized protein</fullName>
    </submittedName>
</protein>
<dbReference type="Proteomes" id="UP001437256">
    <property type="component" value="Unassembled WGS sequence"/>
</dbReference>
<gene>
    <name evidence="1" type="ORF">AAF712_003873</name>
</gene>